<evidence type="ECO:0000256" key="1">
    <source>
        <dbReference type="SAM" id="MobiDB-lite"/>
    </source>
</evidence>
<dbReference type="Proteomes" id="UP000324222">
    <property type="component" value="Unassembled WGS sequence"/>
</dbReference>
<sequence length="82" mass="8866">MPSPARPSVVLGCGKKNSSDSGKQHCSREGITFGYTRRRPMVKRRLGGDIEKGRGEAGVLGRLEKAGKAEESKGGIECTREY</sequence>
<proteinExistence type="predicted"/>
<name>A0A5B7KAG1_PORTR</name>
<protein>
    <submittedName>
        <fullName evidence="2">Uncharacterized protein</fullName>
    </submittedName>
</protein>
<gene>
    <name evidence="2" type="ORF">E2C01_101344</name>
</gene>
<evidence type="ECO:0000313" key="2">
    <source>
        <dbReference type="EMBL" id="MPD05593.1"/>
    </source>
</evidence>
<accession>A0A5B7KAG1</accession>
<comment type="caution">
    <text evidence="2">The sequence shown here is derived from an EMBL/GenBank/DDBJ whole genome shotgun (WGS) entry which is preliminary data.</text>
</comment>
<dbReference type="EMBL" id="VSRR010146801">
    <property type="protein sequence ID" value="MPD05593.1"/>
    <property type="molecule type" value="Genomic_DNA"/>
</dbReference>
<keyword evidence="3" id="KW-1185">Reference proteome</keyword>
<feature type="region of interest" description="Disordered" evidence="1">
    <location>
        <begin position="1"/>
        <end position="27"/>
    </location>
</feature>
<reference evidence="2 3" key="1">
    <citation type="submission" date="2019-05" db="EMBL/GenBank/DDBJ databases">
        <title>Another draft genome of Portunus trituberculatus and its Hox gene families provides insights of decapod evolution.</title>
        <authorList>
            <person name="Jeong J.-H."/>
            <person name="Song I."/>
            <person name="Kim S."/>
            <person name="Choi T."/>
            <person name="Kim D."/>
            <person name="Ryu S."/>
            <person name="Kim W."/>
        </authorList>
    </citation>
    <scope>NUCLEOTIDE SEQUENCE [LARGE SCALE GENOMIC DNA]</scope>
    <source>
        <tissue evidence="2">Muscle</tissue>
    </source>
</reference>
<organism evidence="2 3">
    <name type="scientific">Portunus trituberculatus</name>
    <name type="common">Swimming crab</name>
    <name type="synonym">Neptunus trituberculatus</name>
    <dbReference type="NCBI Taxonomy" id="210409"/>
    <lineage>
        <taxon>Eukaryota</taxon>
        <taxon>Metazoa</taxon>
        <taxon>Ecdysozoa</taxon>
        <taxon>Arthropoda</taxon>
        <taxon>Crustacea</taxon>
        <taxon>Multicrustacea</taxon>
        <taxon>Malacostraca</taxon>
        <taxon>Eumalacostraca</taxon>
        <taxon>Eucarida</taxon>
        <taxon>Decapoda</taxon>
        <taxon>Pleocyemata</taxon>
        <taxon>Brachyura</taxon>
        <taxon>Eubrachyura</taxon>
        <taxon>Portunoidea</taxon>
        <taxon>Portunidae</taxon>
        <taxon>Portuninae</taxon>
        <taxon>Portunus</taxon>
    </lineage>
</organism>
<evidence type="ECO:0000313" key="3">
    <source>
        <dbReference type="Proteomes" id="UP000324222"/>
    </source>
</evidence>
<dbReference type="AlphaFoldDB" id="A0A5B7KAG1"/>